<keyword evidence="3" id="KW-1185">Reference proteome</keyword>
<dbReference type="AlphaFoldDB" id="A0A7L4ZV11"/>
<dbReference type="NCBIfam" id="NF038402">
    <property type="entry name" value="TroA_like"/>
    <property type="match status" value="1"/>
</dbReference>
<dbReference type="EMBL" id="VTWU01000004">
    <property type="protein sequence ID" value="KAA9332354.1"/>
    <property type="molecule type" value="Genomic_DNA"/>
</dbReference>
<accession>A0A7L4ZV11</accession>
<dbReference type="Pfam" id="PF01497">
    <property type="entry name" value="Peripla_BP_2"/>
    <property type="match status" value="1"/>
</dbReference>
<dbReference type="RefSeq" id="WP_151079295.1">
    <property type="nucleotide sequence ID" value="NZ_CP047647.1"/>
</dbReference>
<evidence type="ECO:0000313" key="3">
    <source>
        <dbReference type="Proteomes" id="UP000326380"/>
    </source>
</evidence>
<dbReference type="PROSITE" id="PS50983">
    <property type="entry name" value="FE_B12_PBP"/>
    <property type="match status" value="1"/>
</dbReference>
<dbReference type="SUPFAM" id="SSF53807">
    <property type="entry name" value="Helical backbone' metal receptor"/>
    <property type="match status" value="1"/>
</dbReference>
<name>A0A7L4ZV11_9BACT</name>
<dbReference type="PANTHER" id="PTHR30535">
    <property type="entry name" value="VITAMIN B12-BINDING PROTEIN"/>
    <property type="match status" value="1"/>
</dbReference>
<protein>
    <submittedName>
        <fullName evidence="2">ABC transporter substrate-binding protein</fullName>
    </submittedName>
</protein>
<dbReference type="Gene3D" id="3.40.50.1980">
    <property type="entry name" value="Nitrogenase molybdenum iron protein domain"/>
    <property type="match status" value="2"/>
</dbReference>
<organism evidence="2 3">
    <name type="scientific">Hymenobacter busanensis</name>
    <dbReference type="NCBI Taxonomy" id="2607656"/>
    <lineage>
        <taxon>Bacteria</taxon>
        <taxon>Pseudomonadati</taxon>
        <taxon>Bacteroidota</taxon>
        <taxon>Cytophagia</taxon>
        <taxon>Cytophagales</taxon>
        <taxon>Hymenobacteraceae</taxon>
        <taxon>Hymenobacter</taxon>
    </lineage>
</organism>
<keyword evidence="1" id="KW-0732">Signal</keyword>
<dbReference type="InterPro" id="IPR002491">
    <property type="entry name" value="ABC_transptr_periplasmic_BD"/>
</dbReference>
<evidence type="ECO:0000313" key="2">
    <source>
        <dbReference type="EMBL" id="KAA9332354.1"/>
    </source>
</evidence>
<gene>
    <name evidence="2" type="ORF">F0P96_12830</name>
</gene>
<dbReference type="Proteomes" id="UP000326380">
    <property type="component" value="Unassembled WGS sequence"/>
</dbReference>
<dbReference type="InterPro" id="IPR050902">
    <property type="entry name" value="ABC_Transporter_SBP"/>
</dbReference>
<proteinExistence type="predicted"/>
<reference evidence="2 3" key="1">
    <citation type="submission" date="2019-09" db="EMBL/GenBank/DDBJ databases">
        <title>Genome sequence of Hymenobacter sp. M3.</title>
        <authorList>
            <person name="Srinivasan S."/>
        </authorList>
    </citation>
    <scope>NUCLEOTIDE SEQUENCE [LARGE SCALE GENOMIC DNA]</scope>
    <source>
        <strain evidence="2 3">M3</strain>
    </source>
</reference>
<sequence length="273" mass="29597">MLTPPLPSLPLNVTDQIGRRVAVPFPPQRIVSLVPSQTELLFDLGLGERVVGVTKFCIHPAEAREKAAVVGGTKNFHFDKIAALKPDLIIGNKEENYQDGIEQLAAQYPVWMSDIFTLDDALDMMRRVGLITGTKANAEALAAEIAASFGQLAPPAEPLSAAYFIWRQPYMVAATGTFIDDVMQRAGFRNAFAGRSRYPEIGADELAAAAPQVVLLSSEPYPFGAKHVAEFQAICPQAVVCVVDGELFSWYGSRLRHSAAYVAALRQQVAIPA</sequence>
<dbReference type="PANTHER" id="PTHR30535:SF35">
    <property type="entry name" value="PERIPLASMIC BINDING PROTEIN"/>
    <property type="match status" value="1"/>
</dbReference>
<evidence type="ECO:0000256" key="1">
    <source>
        <dbReference type="ARBA" id="ARBA00022729"/>
    </source>
</evidence>
<dbReference type="InterPro" id="IPR054828">
    <property type="entry name" value="Vit_B12_bind_prot"/>
</dbReference>
<comment type="caution">
    <text evidence="2">The sequence shown here is derived from an EMBL/GenBank/DDBJ whole genome shotgun (WGS) entry which is preliminary data.</text>
</comment>